<gene>
    <name evidence="1" type="primary">ga19416</name>
    <name evidence="1" type="ORF">PR202_ga19416</name>
</gene>
<sequence length="104" mass="11401">MERGRSFEVPGALQKIANAKKVGSERRYVITLGAAAFSPTHRRRWLLLLSPAAVTPAATTMTSACTKTSSFSRSSYEYDKNLHKNVSSWHASLLASVCDMAKKP</sequence>
<accession>A0AAV5CV96</accession>
<reference evidence="1" key="1">
    <citation type="journal article" date="2018" name="DNA Res.">
        <title>Multiple hybrid de novo genome assembly of finger millet, an orphan allotetraploid crop.</title>
        <authorList>
            <person name="Hatakeyama M."/>
            <person name="Aluri S."/>
            <person name="Balachadran M.T."/>
            <person name="Sivarajan S.R."/>
            <person name="Patrignani A."/>
            <person name="Gruter S."/>
            <person name="Poveda L."/>
            <person name="Shimizu-Inatsugi R."/>
            <person name="Baeten J."/>
            <person name="Francoijs K.J."/>
            <person name="Nataraja K.N."/>
            <person name="Reddy Y.A.N."/>
            <person name="Phadnis S."/>
            <person name="Ravikumar R.L."/>
            <person name="Schlapbach R."/>
            <person name="Sreeman S.M."/>
            <person name="Shimizu K.K."/>
        </authorList>
    </citation>
    <scope>NUCLEOTIDE SEQUENCE</scope>
</reference>
<dbReference type="Proteomes" id="UP001054889">
    <property type="component" value="Unassembled WGS sequence"/>
</dbReference>
<proteinExistence type="predicted"/>
<dbReference type="EMBL" id="BQKI01000009">
    <property type="protein sequence ID" value="GJN02096.1"/>
    <property type="molecule type" value="Genomic_DNA"/>
</dbReference>
<comment type="caution">
    <text evidence="1">The sequence shown here is derived from an EMBL/GenBank/DDBJ whole genome shotgun (WGS) entry which is preliminary data.</text>
</comment>
<reference evidence="1" key="2">
    <citation type="submission" date="2021-12" db="EMBL/GenBank/DDBJ databases">
        <title>Resequencing data analysis of finger millet.</title>
        <authorList>
            <person name="Hatakeyama M."/>
            <person name="Aluri S."/>
            <person name="Balachadran M.T."/>
            <person name="Sivarajan S.R."/>
            <person name="Poveda L."/>
            <person name="Shimizu-Inatsugi R."/>
            <person name="Schlapbach R."/>
            <person name="Sreeman S.M."/>
            <person name="Shimizu K.K."/>
        </authorList>
    </citation>
    <scope>NUCLEOTIDE SEQUENCE</scope>
</reference>
<name>A0AAV5CV96_ELECO</name>
<dbReference type="AlphaFoldDB" id="A0AAV5CV96"/>
<evidence type="ECO:0000313" key="1">
    <source>
        <dbReference type="EMBL" id="GJN02096.1"/>
    </source>
</evidence>
<organism evidence="1 2">
    <name type="scientific">Eleusine coracana subsp. coracana</name>
    <dbReference type="NCBI Taxonomy" id="191504"/>
    <lineage>
        <taxon>Eukaryota</taxon>
        <taxon>Viridiplantae</taxon>
        <taxon>Streptophyta</taxon>
        <taxon>Embryophyta</taxon>
        <taxon>Tracheophyta</taxon>
        <taxon>Spermatophyta</taxon>
        <taxon>Magnoliopsida</taxon>
        <taxon>Liliopsida</taxon>
        <taxon>Poales</taxon>
        <taxon>Poaceae</taxon>
        <taxon>PACMAD clade</taxon>
        <taxon>Chloridoideae</taxon>
        <taxon>Cynodonteae</taxon>
        <taxon>Eleusininae</taxon>
        <taxon>Eleusine</taxon>
    </lineage>
</organism>
<protein>
    <submittedName>
        <fullName evidence="1">Uncharacterized protein</fullName>
    </submittedName>
</protein>
<keyword evidence="2" id="KW-1185">Reference proteome</keyword>
<evidence type="ECO:0000313" key="2">
    <source>
        <dbReference type="Proteomes" id="UP001054889"/>
    </source>
</evidence>